<reference evidence="13 14" key="1">
    <citation type="submission" date="2015-03" db="EMBL/GenBank/DDBJ databases">
        <authorList>
            <person name="Radwan O."/>
            <person name="Al-Naeli F.A."/>
            <person name="Rendon G.A."/>
            <person name="Fields C."/>
        </authorList>
    </citation>
    <scope>NUCLEOTIDE SEQUENCE [LARGE SCALE GENOMIC DNA]</scope>
    <source>
        <strain evidence="13">CR-DP1</strain>
    </source>
</reference>
<dbReference type="Pfam" id="PF11711">
    <property type="entry name" value="Tim54"/>
    <property type="match status" value="2"/>
</dbReference>
<dbReference type="Proteomes" id="UP000033483">
    <property type="component" value="Unassembled WGS sequence"/>
</dbReference>
<evidence type="ECO:0000256" key="12">
    <source>
        <dbReference type="SAM" id="MobiDB-lite"/>
    </source>
</evidence>
<dbReference type="InterPro" id="IPR021056">
    <property type="entry name" value="Mt_import_IM_translocase_Tim54"/>
</dbReference>
<feature type="region of interest" description="Disordered" evidence="12">
    <location>
        <begin position="215"/>
        <end position="258"/>
    </location>
</feature>
<comment type="similarity">
    <text evidence="2">Belongs to the TIM54 family.</text>
</comment>
<gene>
    <name evidence="13" type="ORF">TD95_001731</name>
</gene>
<evidence type="ECO:0000256" key="10">
    <source>
        <dbReference type="ARBA" id="ARBA00023128"/>
    </source>
</evidence>
<organism evidence="13 14">
    <name type="scientific">Thielaviopsis punctulata</name>
    <dbReference type="NCBI Taxonomy" id="72032"/>
    <lineage>
        <taxon>Eukaryota</taxon>
        <taxon>Fungi</taxon>
        <taxon>Dikarya</taxon>
        <taxon>Ascomycota</taxon>
        <taxon>Pezizomycotina</taxon>
        <taxon>Sordariomycetes</taxon>
        <taxon>Hypocreomycetidae</taxon>
        <taxon>Microascales</taxon>
        <taxon>Ceratocystidaceae</taxon>
        <taxon>Thielaviopsis</taxon>
    </lineage>
</organism>
<comment type="subcellular location">
    <subcellularLocation>
        <location evidence="1">Mitochondrion inner membrane</location>
        <topology evidence="1">Single-pass membrane protein</topology>
    </subcellularLocation>
</comment>
<keyword evidence="6" id="KW-0999">Mitochondrion inner membrane</keyword>
<dbReference type="OrthoDB" id="5598305at2759"/>
<evidence type="ECO:0000256" key="11">
    <source>
        <dbReference type="ARBA" id="ARBA00023136"/>
    </source>
</evidence>
<evidence type="ECO:0000256" key="3">
    <source>
        <dbReference type="ARBA" id="ARBA00020796"/>
    </source>
</evidence>
<keyword evidence="11" id="KW-0472">Membrane</keyword>
<feature type="compositionally biased region" description="Basic and acidic residues" evidence="12">
    <location>
        <begin position="238"/>
        <end position="247"/>
    </location>
</feature>
<evidence type="ECO:0000313" key="14">
    <source>
        <dbReference type="Proteomes" id="UP000033483"/>
    </source>
</evidence>
<keyword evidence="14" id="KW-1185">Reference proteome</keyword>
<keyword evidence="7" id="KW-0653">Protein transport</keyword>
<keyword evidence="9" id="KW-0811">Translocation</keyword>
<keyword evidence="8" id="KW-1133">Transmembrane helix</keyword>
<sequence length="448" mass="50610">MDPRTCTNLTPHRQTADIAANYKKPTAGNPALRMLGIPNLPSKLPSRNWMIFLTLSTALASAIIYDKREKKRATAKWRTVVSELGRQPLADGNALPRRLTIFLAAPPGDGLRTAQDYYLEYIKPVLSGSGLDWEFVQGREQGDIRAAVAEKIRRQRREADGIPQDALTTAQRIDAFRREKGLPEYVGVRGDLVVGRHAWKEYVRGVHEGWLGPLERPAHLVEPPPPPADGATDGDDDEQKKKEKERPPQPPPFNSTADYATADVPAYIPAAFDPAQPVVFPHLLGFAGTFTRMWRFMNRRKLADDVGAQVAAACFAAHRGWMLDATTDGENAEPADQNEIQRALAWEEKDWGKWVWKEDEKPKEGEEQPKIKKERVWKNEVVLDGRIAERMRRFELEPEVYDKAKAVVIGEKEVEGWVKGSLRELWHWSVAQVQPAKKRVVIDNVDDE</sequence>
<evidence type="ECO:0000256" key="5">
    <source>
        <dbReference type="ARBA" id="ARBA00022692"/>
    </source>
</evidence>
<evidence type="ECO:0000313" key="13">
    <source>
        <dbReference type="EMBL" id="KKA27635.1"/>
    </source>
</evidence>
<keyword evidence="4" id="KW-0813">Transport</keyword>
<keyword evidence="10" id="KW-0496">Mitochondrion</keyword>
<name>A0A0F4ZBJ9_9PEZI</name>
<dbReference type="GO" id="GO:0005743">
    <property type="term" value="C:mitochondrial inner membrane"/>
    <property type="evidence" value="ECO:0007669"/>
    <property type="project" value="UniProtKB-SubCell"/>
</dbReference>
<evidence type="ECO:0000256" key="9">
    <source>
        <dbReference type="ARBA" id="ARBA00023010"/>
    </source>
</evidence>
<keyword evidence="5" id="KW-0812">Transmembrane</keyword>
<evidence type="ECO:0000256" key="7">
    <source>
        <dbReference type="ARBA" id="ARBA00022927"/>
    </source>
</evidence>
<accession>A0A0F4ZBJ9</accession>
<evidence type="ECO:0000256" key="6">
    <source>
        <dbReference type="ARBA" id="ARBA00022792"/>
    </source>
</evidence>
<evidence type="ECO:0000256" key="1">
    <source>
        <dbReference type="ARBA" id="ARBA00004434"/>
    </source>
</evidence>
<protein>
    <recommendedName>
        <fullName evidence="3">Mitochondrial import inner membrane translocase subunit TIM54</fullName>
    </recommendedName>
</protein>
<evidence type="ECO:0000256" key="8">
    <source>
        <dbReference type="ARBA" id="ARBA00022989"/>
    </source>
</evidence>
<proteinExistence type="inferred from homology"/>
<comment type="caution">
    <text evidence="13">The sequence shown here is derived from an EMBL/GenBank/DDBJ whole genome shotgun (WGS) entry which is preliminary data.</text>
</comment>
<dbReference type="AlphaFoldDB" id="A0A0F4ZBJ9"/>
<dbReference type="GO" id="GO:0015031">
    <property type="term" value="P:protein transport"/>
    <property type="evidence" value="ECO:0007669"/>
    <property type="project" value="UniProtKB-KW"/>
</dbReference>
<evidence type="ECO:0000256" key="2">
    <source>
        <dbReference type="ARBA" id="ARBA00006355"/>
    </source>
</evidence>
<evidence type="ECO:0000256" key="4">
    <source>
        <dbReference type="ARBA" id="ARBA00022448"/>
    </source>
</evidence>
<dbReference type="EMBL" id="LAEV01001611">
    <property type="protein sequence ID" value="KKA27635.1"/>
    <property type="molecule type" value="Genomic_DNA"/>
</dbReference>